<proteinExistence type="inferred from homology"/>
<dbReference type="Proteomes" id="UP000594262">
    <property type="component" value="Unplaced"/>
</dbReference>
<keyword evidence="9 14" id="KW-0479">Metal-binding</keyword>
<keyword evidence="3 10" id="KW-1015">Disulfide bond</keyword>
<feature type="transmembrane region" description="Helical" evidence="15">
    <location>
        <begin position="624"/>
        <end position="643"/>
    </location>
</feature>
<dbReference type="PANTHER" id="PTHR10514">
    <property type="entry name" value="ANGIOTENSIN-CONVERTING ENZYME"/>
    <property type="match status" value="1"/>
</dbReference>
<dbReference type="GO" id="GO:0008241">
    <property type="term" value="F:peptidyl-dipeptidase activity"/>
    <property type="evidence" value="ECO:0007669"/>
    <property type="project" value="InterPro"/>
</dbReference>
<dbReference type="Pfam" id="PF01401">
    <property type="entry name" value="Peptidase_M2"/>
    <property type="match status" value="1"/>
</dbReference>
<evidence type="ECO:0000256" key="16">
    <source>
        <dbReference type="SAM" id="SignalP"/>
    </source>
</evidence>
<feature type="binding site" evidence="12">
    <location>
        <position position="380"/>
    </location>
    <ligand>
        <name>Zn(2+)</name>
        <dbReference type="ChEBI" id="CHEBI:29105"/>
        <label>2</label>
        <note>catalytic</note>
    </ligand>
</feature>
<feature type="binding site" evidence="9">
    <location>
        <position position="408"/>
    </location>
    <ligand>
        <name>Zn(2+)</name>
        <dbReference type="ChEBI" id="CHEBI:29105"/>
        <label>1</label>
        <note>catalytic</note>
    </ligand>
</feature>
<evidence type="ECO:0000256" key="14">
    <source>
        <dbReference type="RuleBase" id="RU361144"/>
    </source>
</evidence>
<dbReference type="EC" id="3.4.-.-" evidence="14"/>
<dbReference type="SUPFAM" id="SSF55486">
    <property type="entry name" value="Metalloproteases ('zincins'), catalytic domain"/>
    <property type="match status" value="1"/>
</dbReference>
<feature type="glycosylation site" description="N-linked (GlcNAc...) asparagine" evidence="11">
    <location>
        <position position="435"/>
    </location>
</feature>
<feature type="active site" description="Proton donor 2" evidence="7">
    <location>
        <position position="510"/>
    </location>
</feature>
<feature type="active site" description="Proton acceptor 2" evidence="7">
    <location>
        <position position="381"/>
    </location>
</feature>
<reference evidence="17" key="1">
    <citation type="submission" date="2021-01" db="UniProtKB">
        <authorList>
            <consortium name="EnsemblMetazoa"/>
        </authorList>
    </citation>
    <scope>IDENTIFICATION</scope>
</reference>
<evidence type="ECO:0000256" key="7">
    <source>
        <dbReference type="PIRSR" id="PIRSR601548-11"/>
    </source>
</evidence>
<evidence type="ECO:0000256" key="5">
    <source>
        <dbReference type="PIRSR" id="PIRSR601548-1"/>
    </source>
</evidence>
<dbReference type="GO" id="GO:0016020">
    <property type="term" value="C:membrane"/>
    <property type="evidence" value="ECO:0007669"/>
    <property type="project" value="InterPro"/>
</dbReference>
<protein>
    <recommendedName>
        <fullName evidence="14">Angiotensin-converting enzyme</fullName>
        <ecNumber evidence="14">3.4.-.-</ecNumber>
    </recommendedName>
</protein>
<evidence type="ECO:0000256" key="12">
    <source>
        <dbReference type="PIRSR" id="PIRSR601548-8"/>
    </source>
</evidence>
<keyword evidence="14" id="KW-0378">Hydrolase</keyword>
<evidence type="ECO:0000256" key="8">
    <source>
        <dbReference type="PIRSR" id="PIRSR601548-2"/>
    </source>
</evidence>
<dbReference type="GO" id="GO:0008237">
    <property type="term" value="F:metallopeptidase activity"/>
    <property type="evidence" value="ECO:0007669"/>
    <property type="project" value="UniProtKB-KW"/>
</dbReference>
<feature type="signal peptide" evidence="16">
    <location>
        <begin position="1"/>
        <end position="22"/>
    </location>
</feature>
<evidence type="ECO:0000256" key="13">
    <source>
        <dbReference type="PROSITE-ProRule" id="PRU01355"/>
    </source>
</evidence>
<evidence type="ECO:0000256" key="11">
    <source>
        <dbReference type="PIRSR" id="PIRSR601548-5"/>
    </source>
</evidence>
<evidence type="ECO:0000256" key="9">
    <source>
        <dbReference type="PIRSR" id="PIRSR601548-3"/>
    </source>
</evidence>
<feature type="binding site" evidence="9">
    <location>
        <position position="380"/>
    </location>
    <ligand>
        <name>Zn(2+)</name>
        <dbReference type="ChEBI" id="CHEBI:29105"/>
        <label>1</label>
        <note>catalytic</note>
    </ligand>
</feature>
<keyword evidence="14" id="KW-0121">Carboxypeptidase</keyword>
<evidence type="ECO:0000256" key="15">
    <source>
        <dbReference type="SAM" id="Phobius"/>
    </source>
</evidence>
<dbReference type="InterPro" id="IPR001548">
    <property type="entry name" value="Peptidase_M2"/>
</dbReference>
<evidence type="ECO:0000256" key="2">
    <source>
        <dbReference type="ARBA" id="ARBA00022729"/>
    </source>
</evidence>
<accession>A0A7M6DN35</accession>
<feature type="chain" id="PRO_5029640297" description="Angiotensin-converting enzyme" evidence="16">
    <location>
        <begin position="23"/>
        <end position="644"/>
    </location>
</feature>
<evidence type="ECO:0000256" key="1">
    <source>
        <dbReference type="ARBA" id="ARBA00008139"/>
    </source>
</evidence>
<feature type="active site" description="Proton acceptor 1" evidence="5">
    <location>
        <position position="381"/>
    </location>
</feature>
<organism evidence="17 18">
    <name type="scientific">Clytia hemisphaerica</name>
    <dbReference type="NCBI Taxonomy" id="252671"/>
    <lineage>
        <taxon>Eukaryota</taxon>
        <taxon>Metazoa</taxon>
        <taxon>Cnidaria</taxon>
        <taxon>Hydrozoa</taxon>
        <taxon>Hydroidolina</taxon>
        <taxon>Leptothecata</taxon>
        <taxon>Obeliida</taxon>
        <taxon>Clytiidae</taxon>
        <taxon>Clytia</taxon>
    </lineage>
</organism>
<dbReference type="PRINTS" id="PR00791">
    <property type="entry name" value="PEPDIPTASEA"/>
</dbReference>
<evidence type="ECO:0000256" key="4">
    <source>
        <dbReference type="ARBA" id="ARBA00023180"/>
    </source>
</evidence>
<dbReference type="PANTHER" id="PTHR10514:SF27">
    <property type="entry name" value="ANGIOTENSIN-CONVERTING ENZYME"/>
    <property type="match status" value="1"/>
</dbReference>
<dbReference type="GO" id="GO:0006508">
    <property type="term" value="P:proteolysis"/>
    <property type="evidence" value="ECO:0007669"/>
    <property type="project" value="UniProtKB-KW"/>
</dbReference>
<keyword evidence="15" id="KW-1133">Transmembrane helix</keyword>
<feature type="active site" description="Proton donor 1" evidence="5">
    <location>
        <position position="510"/>
    </location>
</feature>
<comment type="cofactor">
    <cofactor evidence="14">
        <name>Zn(2+)</name>
        <dbReference type="ChEBI" id="CHEBI:29105"/>
    </cofactor>
    <text evidence="14">Binds 1 zinc ion per subunit.</text>
</comment>
<dbReference type="GO" id="GO:0046872">
    <property type="term" value="F:metal ion binding"/>
    <property type="evidence" value="ECO:0007669"/>
    <property type="project" value="UniProtKB-KW"/>
</dbReference>
<keyword evidence="14" id="KW-0482">Metalloprotease</keyword>
<feature type="glycosylation site" description="N-linked (GlcNAc...) asparagine" evidence="6">
    <location>
        <position position="60"/>
    </location>
</feature>
<keyword evidence="9 14" id="KW-0862">Zinc</keyword>
<evidence type="ECO:0000256" key="10">
    <source>
        <dbReference type="PIRSR" id="PIRSR601548-4"/>
    </source>
</evidence>
<feature type="disulfide bond" evidence="10">
    <location>
        <begin position="535"/>
        <end position="547"/>
    </location>
</feature>
<keyword evidence="18" id="KW-1185">Reference proteome</keyword>
<feature type="binding site" evidence="12">
    <location>
        <position position="408"/>
    </location>
    <ligand>
        <name>Zn(2+)</name>
        <dbReference type="ChEBI" id="CHEBI:29105"/>
        <label>2</label>
        <note>catalytic</note>
    </ligand>
</feature>
<dbReference type="PROSITE" id="PS52011">
    <property type="entry name" value="PEPTIDASE_M2"/>
    <property type="match status" value="1"/>
</dbReference>
<keyword evidence="2 16" id="KW-0732">Signal</keyword>
<dbReference type="GO" id="GO:0004180">
    <property type="term" value="F:carboxypeptidase activity"/>
    <property type="evidence" value="ECO:0007669"/>
    <property type="project" value="UniProtKB-KW"/>
</dbReference>
<name>A0A7M6DN35_9CNID</name>
<dbReference type="Gene3D" id="1.10.1370.30">
    <property type="match status" value="1"/>
</dbReference>
<feature type="binding site" evidence="8">
    <location>
        <position position="519"/>
    </location>
    <ligand>
        <name>chloride</name>
        <dbReference type="ChEBI" id="CHEBI:17996"/>
        <label>1</label>
    </ligand>
</feature>
<dbReference type="OrthoDB" id="10029630at2759"/>
<keyword evidence="4 6" id="KW-0325">Glycoprotein</keyword>
<keyword evidence="14" id="KW-0645">Protease</keyword>
<feature type="binding site" evidence="8">
    <location>
        <position position="219"/>
    </location>
    <ligand>
        <name>chloride</name>
        <dbReference type="ChEBI" id="CHEBI:17996"/>
        <label>1</label>
    </ligand>
</feature>
<feature type="disulfide bond" evidence="10">
    <location>
        <begin position="345"/>
        <end position="367"/>
    </location>
</feature>
<evidence type="ECO:0000256" key="3">
    <source>
        <dbReference type="ARBA" id="ARBA00023157"/>
    </source>
</evidence>
<feature type="binding site" evidence="12">
    <location>
        <position position="384"/>
    </location>
    <ligand>
        <name>Zn(2+)</name>
        <dbReference type="ChEBI" id="CHEBI:29105"/>
        <label>2</label>
        <note>catalytic</note>
    </ligand>
</feature>
<keyword evidence="15" id="KW-0812">Transmembrane</keyword>
<feature type="binding site" evidence="9">
    <location>
        <position position="384"/>
    </location>
    <ligand>
        <name>Zn(2+)</name>
        <dbReference type="ChEBI" id="CHEBI:29105"/>
        <label>1</label>
        <note>catalytic</note>
    </ligand>
</feature>
<evidence type="ECO:0000313" key="18">
    <source>
        <dbReference type="Proteomes" id="UP000594262"/>
    </source>
</evidence>
<evidence type="ECO:0000313" key="17">
    <source>
        <dbReference type="EnsemblMetazoa" id="CLYHEMP017289.1"/>
    </source>
</evidence>
<dbReference type="EnsemblMetazoa" id="CLYHEMT017289.1">
    <property type="protein sequence ID" value="CLYHEMP017289.1"/>
    <property type="gene ID" value="CLYHEMG017289"/>
</dbReference>
<evidence type="ECO:0000256" key="6">
    <source>
        <dbReference type="PIRSR" id="PIRSR601548-10"/>
    </source>
</evidence>
<keyword evidence="15" id="KW-0472">Membrane</keyword>
<comment type="caution">
    <text evidence="13">Lacks conserved residue(s) required for the propagation of feature annotation.</text>
</comment>
<dbReference type="CDD" id="cd06461">
    <property type="entry name" value="M2_ACE"/>
    <property type="match status" value="1"/>
</dbReference>
<dbReference type="AlphaFoldDB" id="A0A7M6DN35"/>
<sequence>MVTLKLIVFATVTFVILVRTDSKPQLTHEEKVAKFLKNYNEEMSRLNYERNVAKFDYNTNMTKYNEKLASDMDLLFSKRNSKLRTKAGQFDLNKIMDQSNKRQLELLLVSATAKDPLVTKRLNKVQAQMKKIYSEAHVPYSPKYIKTIKTDKDVLRVNQVAQIFATSTDANELLYCWKEWRNSIGPKITPLFTEMVSLLNQGARDNGFPNEAEFRKFAYEVDDLEEVVLKFWSELKPMYEELHGYIRHRLTETYPDLIDESKGIPAHLLGNLWTTNWAALANRVKPFPDESGIQVTPKLVEKNYNVSEIIRIAEKFFVSLGWPKLSESFWKRSVFTQPENIQMICQPAAYDMGAKFDDIPDIRMTMCGTVNEYYFNTVHHELGHVYYFMFYADLPFDFRQGANPGFHEAIGDALMLSAKTPLYLKSIGLIDQANNSTASNLNFLMTSALRTIAFLPYGALMDIWRWEIFKGNIKPEDYNRKWWELRLKYQGILPPAEGEDMDLDGAAKFHIAWDIPYIRYFFSTIFQFSFYAQACKDAGYEGPLHLCSLENSKEAGQKLRKMLELGKSKKWPEILKQYTGSSEISAEPLIQYFKPLLEWLKKERKRKNYTIGWDEKLPVWSNAIMIKMNFLLPFLLVILIMIVL</sequence>
<comment type="similarity">
    <text evidence="1 13 14">Belongs to the peptidase M2 family.</text>
</comment>